<dbReference type="Pfam" id="PF03446">
    <property type="entry name" value="NAD_binding_2"/>
    <property type="match status" value="2"/>
</dbReference>
<feature type="domain" description="3-hydroxyisobutyrate dehydrogenase-like NAD-binding" evidence="10">
    <location>
        <begin position="298"/>
        <end position="409"/>
    </location>
</feature>
<accession>A0A0U5FPA0</accession>
<dbReference type="InterPro" id="IPR013328">
    <property type="entry name" value="6PGD_dom2"/>
</dbReference>
<dbReference type="PANTHER" id="PTHR43060:SF17">
    <property type="entry name" value="L-THREONATE DEHYDROGENASE"/>
    <property type="match status" value="1"/>
</dbReference>
<dbReference type="Gene3D" id="3.40.50.10840">
    <property type="entry name" value="Putative sugar-binding, N-terminal domain"/>
    <property type="match status" value="1"/>
</dbReference>
<dbReference type="GO" id="GO:0016301">
    <property type="term" value="F:kinase activity"/>
    <property type="evidence" value="ECO:0007669"/>
    <property type="project" value="UniProtKB-KW"/>
</dbReference>
<dbReference type="PROSITE" id="PS00895">
    <property type="entry name" value="3_HYDROXYISOBUT_DH"/>
    <property type="match status" value="1"/>
</dbReference>
<evidence type="ECO:0000256" key="5">
    <source>
        <dbReference type="ARBA" id="ARBA00022840"/>
    </source>
</evidence>
<evidence type="ECO:0000256" key="7">
    <source>
        <dbReference type="SAM" id="MobiDB-lite"/>
    </source>
</evidence>
<comment type="similarity">
    <text evidence="1">Belongs to the four-carbon acid sugar kinase family.</text>
</comment>
<evidence type="ECO:0000256" key="1">
    <source>
        <dbReference type="ARBA" id="ARBA00005715"/>
    </source>
</evidence>
<dbReference type="Gene3D" id="3.40.980.20">
    <property type="entry name" value="Four-carbon acid sugar kinase, nucleotide binding domain"/>
    <property type="match status" value="1"/>
</dbReference>
<dbReference type="GO" id="GO:0005524">
    <property type="term" value="F:ATP binding"/>
    <property type="evidence" value="ECO:0007669"/>
    <property type="project" value="UniProtKB-KW"/>
</dbReference>
<dbReference type="Pfam" id="PF07005">
    <property type="entry name" value="SBD_N"/>
    <property type="match status" value="1"/>
</dbReference>
<evidence type="ECO:0000259" key="10">
    <source>
        <dbReference type="Pfam" id="PF14833"/>
    </source>
</evidence>
<reference evidence="13" key="1">
    <citation type="journal article" date="2016" name="Genome Announc.">
        <title>Draft genome sequences of fungus Aspergillus calidoustus.</title>
        <authorList>
            <person name="Horn F."/>
            <person name="Linde J."/>
            <person name="Mattern D.J."/>
            <person name="Walther G."/>
            <person name="Guthke R."/>
            <person name="Scherlach K."/>
            <person name="Martin K."/>
            <person name="Brakhage A.A."/>
            <person name="Petzke L."/>
            <person name="Valiante V."/>
        </authorList>
    </citation>
    <scope>NUCLEOTIDE SEQUENCE [LARGE SCALE GENOMIC DNA]</scope>
    <source>
        <strain evidence="13">SF006504</strain>
    </source>
</reference>
<feature type="domain" description="6-phosphogluconate dehydrogenase NADP-binding" evidence="8">
    <location>
        <begin position="89"/>
        <end position="144"/>
    </location>
</feature>
<dbReference type="PANTHER" id="PTHR43060">
    <property type="entry name" value="3-HYDROXYISOBUTYRATE DEHYDROGENASE-LIKE 1, MITOCHONDRIAL-RELATED"/>
    <property type="match status" value="1"/>
</dbReference>
<dbReference type="InterPro" id="IPR006115">
    <property type="entry name" value="6PGDH_NADP-bd"/>
</dbReference>
<dbReference type="InterPro" id="IPR037051">
    <property type="entry name" value="4-carb_acid_sugar_kinase_N_sf"/>
</dbReference>
<dbReference type="SUPFAM" id="SSF142764">
    <property type="entry name" value="YgbK-like"/>
    <property type="match status" value="1"/>
</dbReference>
<dbReference type="OrthoDB" id="48988at2759"/>
<evidence type="ECO:0000259" key="8">
    <source>
        <dbReference type="Pfam" id="PF03446"/>
    </source>
</evidence>
<evidence type="ECO:0000256" key="3">
    <source>
        <dbReference type="ARBA" id="ARBA00022741"/>
    </source>
</evidence>
<dbReference type="STRING" id="454130.A0A0U5FPA0"/>
<proteinExistence type="inferred from homology"/>
<keyword evidence="6" id="KW-0119">Carbohydrate metabolism</keyword>
<gene>
    <name evidence="12" type="ORF">ASPCAL00590</name>
</gene>
<feature type="domain" description="Four-carbon acid sugar kinase nucleotide binding" evidence="11">
    <location>
        <begin position="734"/>
        <end position="926"/>
    </location>
</feature>
<evidence type="ECO:0000256" key="6">
    <source>
        <dbReference type="ARBA" id="ARBA00023277"/>
    </source>
</evidence>
<evidence type="ECO:0000256" key="2">
    <source>
        <dbReference type="ARBA" id="ARBA00022679"/>
    </source>
</evidence>
<dbReference type="GO" id="GO:0016491">
    <property type="term" value="F:oxidoreductase activity"/>
    <property type="evidence" value="ECO:0007669"/>
    <property type="project" value="InterPro"/>
</dbReference>
<name>A0A0U5FPA0_ASPCI</name>
<evidence type="ECO:0000313" key="12">
    <source>
        <dbReference type="EMBL" id="CEL00998.1"/>
    </source>
</evidence>
<dbReference type="InterPro" id="IPR036291">
    <property type="entry name" value="NAD(P)-bd_dom_sf"/>
</dbReference>
<dbReference type="Proteomes" id="UP000054771">
    <property type="component" value="Unassembled WGS sequence"/>
</dbReference>
<dbReference type="InterPro" id="IPR031475">
    <property type="entry name" value="NBD_C"/>
</dbReference>
<dbReference type="InterPro" id="IPR029154">
    <property type="entry name" value="HIBADH-like_NADP-bd"/>
</dbReference>
<feature type="region of interest" description="Disordered" evidence="7">
    <location>
        <begin position="411"/>
        <end position="444"/>
    </location>
</feature>
<dbReference type="GO" id="GO:0050661">
    <property type="term" value="F:NADP binding"/>
    <property type="evidence" value="ECO:0007669"/>
    <property type="project" value="InterPro"/>
</dbReference>
<feature type="compositionally biased region" description="Polar residues" evidence="7">
    <location>
        <begin position="60"/>
        <end position="69"/>
    </location>
</feature>
<dbReference type="SUPFAM" id="SSF48179">
    <property type="entry name" value="6-phosphogluconate dehydrogenase C-terminal domain-like"/>
    <property type="match status" value="2"/>
</dbReference>
<dbReference type="Pfam" id="PF14833">
    <property type="entry name" value="NAD_binding_11"/>
    <property type="match status" value="2"/>
</dbReference>
<dbReference type="AlphaFoldDB" id="A0A0U5FPA0"/>
<evidence type="ECO:0008006" key="14">
    <source>
        <dbReference type="Google" id="ProtNLM"/>
    </source>
</evidence>
<keyword evidence="4" id="KW-0418">Kinase</keyword>
<evidence type="ECO:0000313" key="13">
    <source>
        <dbReference type="Proteomes" id="UP000054771"/>
    </source>
</evidence>
<feature type="compositionally biased region" description="Polar residues" evidence="7">
    <location>
        <begin position="429"/>
        <end position="444"/>
    </location>
</feature>
<dbReference type="Gene3D" id="3.40.50.720">
    <property type="entry name" value="NAD(P)-binding Rossmann-like Domain"/>
    <property type="match status" value="2"/>
</dbReference>
<evidence type="ECO:0000256" key="4">
    <source>
        <dbReference type="ARBA" id="ARBA00022777"/>
    </source>
</evidence>
<dbReference type="EMBL" id="CDMC01000001">
    <property type="protein sequence ID" value="CEL00998.1"/>
    <property type="molecule type" value="Genomic_DNA"/>
</dbReference>
<dbReference type="Pfam" id="PF17042">
    <property type="entry name" value="NBD_C"/>
    <property type="match status" value="1"/>
</dbReference>
<evidence type="ECO:0000259" key="9">
    <source>
        <dbReference type="Pfam" id="PF07005"/>
    </source>
</evidence>
<feature type="domain" description="Four-carbon acid sugar kinase N-terminal" evidence="9">
    <location>
        <begin position="467"/>
        <end position="704"/>
    </location>
</feature>
<feature type="region of interest" description="Disordered" evidence="7">
    <location>
        <begin position="50"/>
        <end position="69"/>
    </location>
</feature>
<dbReference type="InterPro" id="IPR002204">
    <property type="entry name" value="3-OH-isobutyrate_DH-rel_CS"/>
</dbReference>
<keyword evidence="2" id="KW-0808">Transferase</keyword>
<evidence type="ECO:0000259" key="11">
    <source>
        <dbReference type="Pfam" id="PF17042"/>
    </source>
</evidence>
<keyword evidence="13" id="KW-1185">Reference proteome</keyword>
<keyword evidence="5" id="KW-0067">ATP-binding</keyword>
<protein>
    <recommendedName>
        <fullName evidence="14">Ketose-bisphosphate aldolase class-II family protein</fullName>
    </recommendedName>
</protein>
<dbReference type="Gene3D" id="1.10.1040.10">
    <property type="entry name" value="N-(1-d-carboxylethyl)-l-norvaline Dehydrogenase, domain 2"/>
    <property type="match status" value="2"/>
</dbReference>
<dbReference type="SUPFAM" id="SSF51735">
    <property type="entry name" value="NAD(P)-binding Rossmann-fold domains"/>
    <property type="match status" value="1"/>
</dbReference>
<dbReference type="InterPro" id="IPR042213">
    <property type="entry name" value="NBD_C_sf"/>
</dbReference>
<dbReference type="InterPro" id="IPR010737">
    <property type="entry name" value="4-carb_acid_sugar_kinase_N"/>
</dbReference>
<dbReference type="GO" id="GO:0051287">
    <property type="term" value="F:NAD binding"/>
    <property type="evidence" value="ECO:0007669"/>
    <property type="project" value="InterPro"/>
</dbReference>
<dbReference type="OMA" id="ECRDIKL"/>
<organism evidence="12 13">
    <name type="scientific">Aspergillus calidoustus</name>
    <dbReference type="NCBI Taxonomy" id="454130"/>
    <lineage>
        <taxon>Eukaryota</taxon>
        <taxon>Fungi</taxon>
        <taxon>Dikarya</taxon>
        <taxon>Ascomycota</taxon>
        <taxon>Pezizomycotina</taxon>
        <taxon>Eurotiomycetes</taxon>
        <taxon>Eurotiomycetidae</taxon>
        <taxon>Eurotiales</taxon>
        <taxon>Aspergillaceae</taxon>
        <taxon>Aspergillus</taxon>
        <taxon>Aspergillus subgen. Nidulantes</taxon>
    </lineage>
</organism>
<dbReference type="InterPro" id="IPR008927">
    <property type="entry name" value="6-PGluconate_DH-like_C_sf"/>
</dbReference>
<feature type="domain" description="6-phosphogluconate dehydrogenase NADP-binding" evidence="8">
    <location>
        <begin position="6"/>
        <end position="57"/>
    </location>
</feature>
<feature type="domain" description="3-hydroxyisobutyrate dehydrogenase-like NAD-binding" evidence="10">
    <location>
        <begin position="151"/>
        <end position="270"/>
    </location>
</feature>
<keyword evidence="3" id="KW-0547">Nucleotide-binding</keyword>
<sequence length="936" mass="100450">MTPKPKVAFIGLGAMGLGMALHLLETGYTVSGFDVNPNAVEALKARGGIAASSPRDARSTPHSSSAWSPTQRRRIKSYLRILQVPLEERFRVDFARLDVRVVDCPVSGGTVRAANGTLTILCSGASEALTASEPVLDSMSESRYVIAGGLGSANKVKLVNQHLAGVHIAAAAEAMGLVARLGLNTRVFHDEVLGSKATSWMFENRVPHMLADDWTPHSALGIFVKDMGIVTTEGLSQNIPLWLASSAEQLYLLGAQMGYDREDDSGVARVFTPNSPSRVSTSTQTARSFNDSKMFEQVKSMLETVHTVAAIEALSLGNSLGLSAHELVSIISNAAGASEAFRTVAPLVIAGDFSSGPTITETREKLKEIVLIAKRLRYPLHLAATALTLYDLAVVQGLGDEGNAALSKLWAQQPSSSPKSKSKKLEPTKYSTLPKSSTLASLPPITHSTESLLEEIQSSLRETNTKLVILDDDPTGTQTCHDINVLTMWDVDLLVTEFESESKGFFILTNSRALAPDETRSLVSEVLANVGQAASITNQKFEVVLRSDSTLRGHFLEELESHIETIGSPDAWIFAPFFEPGGRLTIGDVHYVAEGDTLVPAAETAFAKDRSFGYASSNLREYVLEKAGGRFTREDVVSVSLEDIRLGGIEAVSAKLLSVPKGGIVVMNAAADEDMLLFCLALLDVQKKHNLRFGYRTGASFVSSRLGIPRKNAMKPSQLRLAVSSGATQAGGFIVAGSYVPKSSRQLETLIRRRGSGLDVLTVDVPGLLAEAATQPDITTTLRNSIALRVIIERVSTTLAAGKDVLVMTSRELMTVDTTSSSTRKLTNLEINTLVAQSLVYILRNLTIRPRYLLAKGGVTSSDAATAGVCIKRGRVLGQAAPGVPVWWAEREEDVKGLSEGGREEGKWTKLPLIVFPGNVGDEDTLADVVEGWAVV</sequence>